<name>A0A1F4V3J9_UNCKA</name>
<evidence type="ECO:0000313" key="3">
    <source>
        <dbReference type="Proteomes" id="UP000178771"/>
    </source>
</evidence>
<dbReference type="InterPro" id="IPR025714">
    <property type="entry name" value="Methyltranfer_dom"/>
</dbReference>
<dbReference type="Pfam" id="PF13847">
    <property type="entry name" value="Methyltransf_31"/>
    <property type="match status" value="1"/>
</dbReference>
<dbReference type="Proteomes" id="UP000178771">
    <property type="component" value="Unassembled WGS sequence"/>
</dbReference>
<dbReference type="PANTHER" id="PTHR44068">
    <property type="entry name" value="ZGC:194242"/>
    <property type="match status" value="1"/>
</dbReference>
<sequence length="291" mass="32482">MINLSPLPPSEVTDGVQEYFTLADKAYRNWTQAPKGYTAPYALHSGYHPDGNEIDQFESVTLMTKKIISLLDIDPKASTAILENGCGVGSISYQIATAYPNSLVIGTNITPSQASTANKYRVSSGLSNLWYILGDYNQPCFPDNSFNIVIFCESLCHSTDQAKSIQGAYRVLKKGGKLFVADVVLNDLPLTTDEAKHLDNMHRGWFISEFRTLDEFRAMLQATCFGVPLLSLDITRQTFPSARRMGENSAKRLQEEQTVPPVITESRKSCVALHELMKAGKLKYFWHLLEK</sequence>
<dbReference type="Gene3D" id="3.40.50.150">
    <property type="entry name" value="Vaccinia Virus protein VP39"/>
    <property type="match status" value="1"/>
</dbReference>
<protein>
    <recommendedName>
        <fullName evidence="1">Methyltransferase domain-containing protein</fullName>
    </recommendedName>
</protein>
<dbReference type="STRING" id="1802624.A2982_00660"/>
<comment type="caution">
    <text evidence="2">The sequence shown here is derived from an EMBL/GenBank/DDBJ whole genome shotgun (WGS) entry which is preliminary data.</text>
</comment>
<dbReference type="EMBL" id="MEVH01000014">
    <property type="protein sequence ID" value="OGC51777.1"/>
    <property type="molecule type" value="Genomic_DNA"/>
</dbReference>
<feature type="domain" description="Methyltransferase" evidence="1">
    <location>
        <begin position="77"/>
        <end position="194"/>
    </location>
</feature>
<dbReference type="InterPro" id="IPR050447">
    <property type="entry name" value="Erg6_SMT_methyltransf"/>
</dbReference>
<organism evidence="2 3">
    <name type="scientific">candidate division WWE3 bacterium RIFCSPLOWO2_01_FULL_39_13</name>
    <dbReference type="NCBI Taxonomy" id="1802624"/>
    <lineage>
        <taxon>Bacteria</taxon>
        <taxon>Katanobacteria</taxon>
    </lineage>
</organism>
<gene>
    <name evidence="2" type="ORF">A2982_00660</name>
</gene>
<reference evidence="2 3" key="1">
    <citation type="journal article" date="2016" name="Nat. Commun.">
        <title>Thousands of microbial genomes shed light on interconnected biogeochemical processes in an aquifer system.</title>
        <authorList>
            <person name="Anantharaman K."/>
            <person name="Brown C.T."/>
            <person name="Hug L.A."/>
            <person name="Sharon I."/>
            <person name="Castelle C.J."/>
            <person name="Probst A.J."/>
            <person name="Thomas B.C."/>
            <person name="Singh A."/>
            <person name="Wilkins M.J."/>
            <person name="Karaoz U."/>
            <person name="Brodie E.L."/>
            <person name="Williams K.H."/>
            <person name="Hubbard S.S."/>
            <person name="Banfield J.F."/>
        </authorList>
    </citation>
    <scope>NUCLEOTIDE SEQUENCE [LARGE SCALE GENOMIC DNA]</scope>
</reference>
<evidence type="ECO:0000313" key="2">
    <source>
        <dbReference type="EMBL" id="OGC51777.1"/>
    </source>
</evidence>
<dbReference type="PANTHER" id="PTHR44068:SF11">
    <property type="entry name" value="GERANYL DIPHOSPHATE 2-C-METHYLTRANSFERASE"/>
    <property type="match status" value="1"/>
</dbReference>
<dbReference type="CDD" id="cd02440">
    <property type="entry name" value="AdoMet_MTases"/>
    <property type="match status" value="1"/>
</dbReference>
<dbReference type="InterPro" id="IPR029063">
    <property type="entry name" value="SAM-dependent_MTases_sf"/>
</dbReference>
<dbReference type="SUPFAM" id="SSF53335">
    <property type="entry name" value="S-adenosyl-L-methionine-dependent methyltransferases"/>
    <property type="match status" value="1"/>
</dbReference>
<accession>A0A1F4V3J9</accession>
<dbReference type="AlphaFoldDB" id="A0A1F4V3J9"/>
<proteinExistence type="predicted"/>
<evidence type="ECO:0000259" key="1">
    <source>
        <dbReference type="Pfam" id="PF13847"/>
    </source>
</evidence>